<feature type="domain" description="Helicase C-terminal" evidence="7">
    <location>
        <begin position="213"/>
        <end position="380"/>
    </location>
</feature>
<dbReference type="PANTHER" id="PTHR47963">
    <property type="entry name" value="DEAD-BOX ATP-DEPENDENT RNA HELICASE 47, MITOCHONDRIAL"/>
    <property type="match status" value="1"/>
</dbReference>
<dbReference type="Pfam" id="PF00271">
    <property type="entry name" value="Helicase_C"/>
    <property type="match status" value="1"/>
</dbReference>
<comment type="caution">
    <text evidence="8">The sequence shown here is derived from an EMBL/GenBank/DDBJ whole genome shotgun (WGS) entry which is preliminary data.</text>
</comment>
<dbReference type="PROSITE" id="PS51194">
    <property type="entry name" value="HELICASE_CTER"/>
    <property type="match status" value="1"/>
</dbReference>
<feature type="region of interest" description="Disordered" evidence="5">
    <location>
        <begin position="377"/>
        <end position="397"/>
    </location>
</feature>
<keyword evidence="2 8" id="KW-0378">Hydrolase</keyword>
<sequence length="397" mass="44705">MSQFLTNMKPFLQEAWKKAGFESATAIQEKAIPLILEGKDVMAESPTGTGKTITYLLPLLEKINPDKQNTQAIIVAPSRELVMQILQVIQEWSEGSGITNTSLIGGANVKRQLEKLKKAPHVVVGTPGRIDELIKMKKLKMHEVKIVALDEGDQLLVPEHLQTVKNIVKATMADRQIVLFSATLPETTETIARELMNQPEIVKMTKEDMPPSKVEHLYIVCDQREKLDMLRKLLHVDSFKALAFIRDIGNLTVTKEKLQYKGIAPGVLHGESKKEERAAALKNFRTGKSPLLLATDVAARGLDIKGLTHVIHVDFPKDIKQYVHRSGRTGRQGATGTVISLVTEREERVLKQYARELGITVQQKVLYGGQLVDERKKEEFRPKKRPVHQNRNVKKRF</sequence>
<name>A0ABV8B110_9BACI</name>
<evidence type="ECO:0000259" key="6">
    <source>
        <dbReference type="PROSITE" id="PS51192"/>
    </source>
</evidence>
<keyword evidence="9" id="KW-1185">Reference proteome</keyword>
<dbReference type="InterPro" id="IPR011545">
    <property type="entry name" value="DEAD/DEAH_box_helicase_dom"/>
</dbReference>
<dbReference type="EMBL" id="JBHRZT010000044">
    <property type="protein sequence ID" value="MFC3883978.1"/>
    <property type="molecule type" value="Genomic_DNA"/>
</dbReference>
<dbReference type="Pfam" id="PF00270">
    <property type="entry name" value="DEAD"/>
    <property type="match status" value="1"/>
</dbReference>
<dbReference type="EC" id="3.6.4.-" evidence="8"/>
<dbReference type="GO" id="GO:0016787">
    <property type="term" value="F:hydrolase activity"/>
    <property type="evidence" value="ECO:0007669"/>
    <property type="project" value="UniProtKB-KW"/>
</dbReference>
<evidence type="ECO:0000256" key="3">
    <source>
        <dbReference type="ARBA" id="ARBA00022806"/>
    </source>
</evidence>
<feature type="compositionally biased region" description="Basic residues" evidence="5">
    <location>
        <begin position="382"/>
        <end position="397"/>
    </location>
</feature>
<dbReference type="InterPro" id="IPR014001">
    <property type="entry name" value="Helicase_ATP-bd"/>
</dbReference>
<dbReference type="PANTHER" id="PTHR47963:SF7">
    <property type="entry name" value="ATP-DEPENDENT RNA HELICASE YFML-RELATED"/>
    <property type="match status" value="1"/>
</dbReference>
<proteinExistence type="predicted"/>
<keyword evidence="4" id="KW-0067">ATP-binding</keyword>
<dbReference type="InterPro" id="IPR044742">
    <property type="entry name" value="DEAD/DEAH_RhlB"/>
</dbReference>
<dbReference type="PROSITE" id="PS51192">
    <property type="entry name" value="HELICASE_ATP_BIND_1"/>
    <property type="match status" value="1"/>
</dbReference>
<keyword evidence="1" id="KW-0547">Nucleotide-binding</keyword>
<gene>
    <name evidence="8" type="ORF">ACFOU2_10955</name>
</gene>
<evidence type="ECO:0000256" key="1">
    <source>
        <dbReference type="ARBA" id="ARBA00022741"/>
    </source>
</evidence>
<dbReference type="InterPro" id="IPR001650">
    <property type="entry name" value="Helicase_C-like"/>
</dbReference>
<evidence type="ECO:0000256" key="4">
    <source>
        <dbReference type="ARBA" id="ARBA00022840"/>
    </source>
</evidence>
<dbReference type="RefSeq" id="WP_377914990.1">
    <property type="nucleotide sequence ID" value="NZ_JBHRZT010000044.1"/>
</dbReference>
<dbReference type="Gene3D" id="3.40.50.300">
    <property type="entry name" value="P-loop containing nucleotide triphosphate hydrolases"/>
    <property type="match status" value="2"/>
</dbReference>
<evidence type="ECO:0000313" key="8">
    <source>
        <dbReference type="EMBL" id="MFC3883978.1"/>
    </source>
</evidence>
<dbReference type="SMART" id="SM00487">
    <property type="entry name" value="DEXDc"/>
    <property type="match status" value="1"/>
</dbReference>
<evidence type="ECO:0000256" key="5">
    <source>
        <dbReference type="SAM" id="MobiDB-lite"/>
    </source>
</evidence>
<reference evidence="9" key="1">
    <citation type="journal article" date="2019" name="Int. J. Syst. Evol. Microbiol.">
        <title>The Global Catalogue of Microorganisms (GCM) 10K type strain sequencing project: providing services to taxonomists for standard genome sequencing and annotation.</title>
        <authorList>
            <consortium name="The Broad Institute Genomics Platform"/>
            <consortium name="The Broad Institute Genome Sequencing Center for Infectious Disease"/>
            <person name="Wu L."/>
            <person name="Ma J."/>
        </authorList>
    </citation>
    <scope>NUCLEOTIDE SEQUENCE [LARGE SCALE GENOMIC DNA]</scope>
    <source>
        <strain evidence="9">CCUG 61889</strain>
    </source>
</reference>
<accession>A0ABV8B110</accession>
<dbReference type="Proteomes" id="UP001595752">
    <property type="component" value="Unassembled WGS sequence"/>
</dbReference>
<evidence type="ECO:0000313" key="9">
    <source>
        <dbReference type="Proteomes" id="UP001595752"/>
    </source>
</evidence>
<evidence type="ECO:0000259" key="7">
    <source>
        <dbReference type="PROSITE" id="PS51194"/>
    </source>
</evidence>
<dbReference type="InterPro" id="IPR050547">
    <property type="entry name" value="DEAD_box_RNA_helicases"/>
</dbReference>
<dbReference type="CDD" id="cd18787">
    <property type="entry name" value="SF2_C_DEAD"/>
    <property type="match status" value="1"/>
</dbReference>
<dbReference type="SUPFAM" id="SSF52540">
    <property type="entry name" value="P-loop containing nucleoside triphosphate hydrolases"/>
    <property type="match status" value="1"/>
</dbReference>
<dbReference type="InterPro" id="IPR027417">
    <property type="entry name" value="P-loop_NTPase"/>
</dbReference>
<feature type="domain" description="Helicase ATP-binding" evidence="6">
    <location>
        <begin position="32"/>
        <end position="202"/>
    </location>
</feature>
<protein>
    <submittedName>
        <fullName evidence="8">DEAD/DEAH box helicase</fullName>
        <ecNumber evidence="8">3.6.4.-</ecNumber>
    </submittedName>
</protein>
<dbReference type="CDD" id="cd00268">
    <property type="entry name" value="DEADc"/>
    <property type="match status" value="1"/>
</dbReference>
<evidence type="ECO:0000256" key="2">
    <source>
        <dbReference type="ARBA" id="ARBA00022801"/>
    </source>
</evidence>
<organism evidence="8 9">
    <name type="scientific">Bacillus songklensis</name>
    <dbReference type="NCBI Taxonomy" id="1069116"/>
    <lineage>
        <taxon>Bacteria</taxon>
        <taxon>Bacillati</taxon>
        <taxon>Bacillota</taxon>
        <taxon>Bacilli</taxon>
        <taxon>Bacillales</taxon>
        <taxon>Bacillaceae</taxon>
        <taxon>Bacillus</taxon>
    </lineage>
</organism>
<dbReference type="SMART" id="SM00490">
    <property type="entry name" value="HELICc"/>
    <property type="match status" value="1"/>
</dbReference>
<keyword evidence="3 8" id="KW-0347">Helicase</keyword>
<dbReference type="GO" id="GO:0004386">
    <property type="term" value="F:helicase activity"/>
    <property type="evidence" value="ECO:0007669"/>
    <property type="project" value="UniProtKB-KW"/>
</dbReference>